<dbReference type="Gramene" id="OMERI11G09260.2">
    <property type="protein sequence ID" value="OMERI11G09260.2"/>
    <property type="gene ID" value="OMERI11G09260"/>
</dbReference>
<evidence type="ECO:0000313" key="3">
    <source>
        <dbReference type="Proteomes" id="UP000008021"/>
    </source>
</evidence>
<accession>A0A0E0F4Z7</accession>
<feature type="region of interest" description="Disordered" evidence="1">
    <location>
        <begin position="1"/>
        <end position="59"/>
    </location>
</feature>
<evidence type="ECO:0000256" key="1">
    <source>
        <dbReference type="SAM" id="MobiDB-lite"/>
    </source>
</evidence>
<proteinExistence type="predicted"/>
<dbReference type="EnsemblPlants" id="OMERI11G09260.2">
    <property type="protein sequence ID" value="OMERI11G09260.2"/>
    <property type="gene ID" value="OMERI11G09260"/>
</dbReference>
<feature type="compositionally biased region" description="Basic residues" evidence="1">
    <location>
        <begin position="45"/>
        <end position="59"/>
    </location>
</feature>
<keyword evidence="3" id="KW-1185">Reference proteome</keyword>
<evidence type="ECO:0000313" key="2">
    <source>
        <dbReference type="EnsemblPlants" id="OMERI11G09260.2"/>
    </source>
</evidence>
<sequence length="59" mass="6560">MARKKSHAMKGALDKPESSQKKGGVSQRGKKRDHGGDDATQPPLKRSRTKYQKRKRGGN</sequence>
<dbReference type="HOGENOM" id="CLU_2964814_0_0_1"/>
<dbReference type="EnsemblPlants" id="OMERI11G09260.1">
    <property type="protein sequence ID" value="OMERI11G09260.1"/>
    <property type="gene ID" value="OMERI11G09260"/>
</dbReference>
<name>A0A0E0F4Z7_9ORYZ</name>
<dbReference type="AlphaFoldDB" id="A0A0E0F4Z7"/>
<dbReference type="Gramene" id="OMERI11G09260.1">
    <property type="protein sequence ID" value="OMERI11G09260.1"/>
    <property type="gene ID" value="OMERI11G09260"/>
</dbReference>
<dbReference type="EnsemblPlants" id="OMERI11G09260.3">
    <property type="protein sequence ID" value="OMERI11G09260.3"/>
    <property type="gene ID" value="OMERI11G09260"/>
</dbReference>
<protein>
    <submittedName>
        <fullName evidence="2">Uncharacterized protein</fullName>
    </submittedName>
</protein>
<organism evidence="2">
    <name type="scientific">Oryza meridionalis</name>
    <dbReference type="NCBI Taxonomy" id="40149"/>
    <lineage>
        <taxon>Eukaryota</taxon>
        <taxon>Viridiplantae</taxon>
        <taxon>Streptophyta</taxon>
        <taxon>Embryophyta</taxon>
        <taxon>Tracheophyta</taxon>
        <taxon>Spermatophyta</taxon>
        <taxon>Magnoliopsida</taxon>
        <taxon>Liliopsida</taxon>
        <taxon>Poales</taxon>
        <taxon>Poaceae</taxon>
        <taxon>BOP clade</taxon>
        <taxon>Oryzoideae</taxon>
        <taxon>Oryzeae</taxon>
        <taxon>Oryzinae</taxon>
        <taxon>Oryza</taxon>
    </lineage>
</organism>
<reference evidence="2" key="1">
    <citation type="submission" date="2015-04" db="UniProtKB">
        <authorList>
            <consortium name="EnsemblPlants"/>
        </authorList>
    </citation>
    <scope>IDENTIFICATION</scope>
</reference>
<dbReference type="Gramene" id="OMERI11G09260.3">
    <property type="protein sequence ID" value="OMERI11G09260.3"/>
    <property type="gene ID" value="OMERI11G09260"/>
</dbReference>
<dbReference type="Proteomes" id="UP000008021">
    <property type="component" value="Chromosome 11"/>
</dbReference>
<reference evidence="2" key="2">
    <citation type="submission" date="2018-05" db="EMBL/GenBank/DDBJ databases">
        <title>OmerRS3 (Oryza meridionalis Reference Sequence Version 3).</title>
        <authorList>
            <person name="Zhang J."/>
            <person name="Kudrna D."/>
            <person name="Lee S."/>
            <person name="Talag J."/>
            <person name="Welchert J."/>
            <person name="Wing R.A."/>
        </authorList>
    </citation>
    <scope>NUCLEOTIDE SEQUENCE [LARGE SCALE GENOMIC DNA]</scope>
    <source>
        <strain evidence="2">OR44</strain>
    </source>
</reference>